<organism evidence="1 2">
    <name type="scientific">Rhizobium mongolense subsp. loessense</name>
    <dbReference type="NCBI Taxonomy" id="158890"/>
    <lineage>
        <taxon>Bacteria</taxon>
        <taxon>Pseudomonadati</taxon>
        <taxon>Pseudomonadota</taxon>
        <taxon>Alphaproteobacteria</taxon>
        <taxon>Hyphomicrobiales</taxon>
        <taxon>Rhizobiaceae</taxon>
        <taxon>Rhizobium/Agrobacterium group</taxon>
        <taxon>Rhizobium</taxon>
    </lineage>
</organism>
<dbReference type="EMBL" id="FMTM01000008">
    <property type="protein sequence ID" value="SCW76904.1"/>
    <property type="molecule type" value="Genomic_DNA"/>
</dbReference>
<name>A0A1G4T637_9HYPH</name>
<evidence type="ECO:0000313" key="1">
    <source>
        <dbReference type="EMBL" id="SCW76904.1"/>
    </source>
</evidence>
<sequence>MIRKSAQNHTAVVQDICVDEVAIGGEAGVVPIFDMCAGHFVAPFIGTFAFTAGPRRNAQSARASGALVSACAGPMMAKNADATSSLRPPAVRRSVSEEKVMGVIAFLCC</sequence>
<protein>
    <submittedName>
        <fullName evidence="1">Uncharacterized protein</fullName>
    </submittedName>
</protein>
<gene>
    <name evidence="1" type="ORF">SAMN02927900_04732</name>
</gene>
<dbReference type="AlphaFoldDB" id="A0A1G4T637"/>
<dbReference type="Proteomes" id="UP000199542">
    <property type="component" value="Unassembled WGS sequence"/>
</dbReference>
<evidence type="ECO:0000313" key="2">
    <source>
        <dbReference type="Proteomes" id="UP000199542"/>
    </source>
</evidence>
<proteinExistence type="predicted"/>
<accession>A0A1G4T637</accession>
<reference evidence="1 2" key="1">
    <citation type="submission" date="2016-10" db="EMBL/GenBank/DDBJ databases">
        <authorList>
            <person name="de Groot N.N."/>
        </authorList>
    </citation>
    <scope>NUCLEOTIDE SEQUENCE [LARGE SCALE GENOMIC DNA]</scope>
    <source>
        <strain evidence="1 2">CGMCC 1.3401</strain>
    </source>
</reference>